<gene>
    <name evidence="3" type="ordered locus">CLJ_0081</name>
</gene>
<dbReference type="InterPro" id="IPR018760">
    <property type="entry name" value="DUF2326"/>
</dbReference>
<protein>
    <recommendedName>
        <fullName evidence="2">DUF2326 domain-containing protein</fullName>
    </recommendedName>
</protein>
<evidence type="ECO:0000256" key="1">
    <source>
        <dbReference type="SAM" id="Coils"/>
    </source>
</evidence>
<dbReference type="InterPro" id="IPR027417">
    <property type="entry name" value="P-loop_NTPase"/>
</dbReference>
<dbReference type="EMBL" id="CP001081">
    <property type="protein sequence ID" value="ACQ51195.1"/>
    <property type="molecule type" value="Genomic_DNA"/>
</dbReference>
<geneLocation type="plasmid" evidence="3 4">
    <name>pCLJ</name>
</geneLocation>
<name>A0A3F2ZTN5_CLOB6</name>
<evidence type="ECO:0000259" key="2">
    <source>
        <dbReference type="Pfam" id="PF10088"/>
    </source>
</evidence>
<reference evidence="4" key="2">
    <citation type="submission" date="2008-05" db="EMBL/GenBank/DDBJ databases">
        <title>Genome sequence of Clostridium botulinum Ba4 strain 657 plasmid pCLJ.</title>
        <authorList>
            <person name="Shrivastava S."/>
            <person name="Brown J.L."/>
            <person name="Bruce D."/>
            <person name="Detter C."/>
            <person name="Munk C."/>
            <person name="Smith L.A."/>
            <person name="Smith T.J."/>
            <person name="Sutton G."/>
            <person name="Brettin T.S."/>
        </authorList>
    </citation>
    <scope>NUCLEOTIDE SEQUENCE [LARGE SCALE GENOMIC DNA]</scope>
    <source>
        <strain evidence="4">657 / Type Ba4</strain>
        <plasmid evidence="4">pCLJ</plasmid>
    </source>
</reference>
<evidence type="ECO:0000313" key="3">
    <source>
        <dbReference type="EMBL" id="ACQ51195.1"/>
    </source>
</evidence>
<organism evidence="3 4">
    <name type="scientific">Clostridium botulinum (strain 657 / Type Ba4)</name>
    <dbReference type="NCBI Taxonomy" id="515621"/>
    <lineage>
        <taxon>Bacteria</taxon>
        <taxon>Bacillati</taxon>
        <taxon>Bacillota</taxon>
        <taxon>Clostridia</taxon>
        <taxon>Eubacteriales</taxon>
        <taxon>Clostridiaceae</taxon>
        <taxon>Clostridium</taxon>
    </lineage>
</organism>
<accession>A0A3F2ZTN5</accession>
<proteinExistence type="predicted"/>
<feature type="coiled-coil region" evidence="1">
    <location>
        <begin position="227"/>
        <end position="367"/>
    </location>
</feature>
<feature type="coiled-coil region" evidence="1">
    <location>
        <begin position="401"/>
        <end position="428"/>
    </location>
</feature>
<dbReference type="Gene3D" id="3.40.50.300">
    <property type="entry name" value="P-loop containing nucleotide triphosphate hydrolases"/>
    <property type="match status" value="1"/>
</dbReference>
<dbReference type="AlphaFoldDB" id="A0A3F2ZTN5"/>
<dbReference type="Proteomes" id="UP000002333">
    <property type="component" value="Plasmid pCLJ"/>
</dbReference>
<reference evidence="3 4" key="1">
    <citation type="journal article" date="2007" name="PLoS ONE">
        <title>Analysis of the neurotoxin complex genes in Clostridium botulinum A1-A4 and B1 strains: BoNT/A3, /Ba4 and /B1 clusters are located within plasmids.</title>
        <authorList>
            <person name="Smith T.J."/>
            <person name="Hill K.K."/>
            <person name="Foley B.T."/>
            <person name="Detter J.C."/>
            <person name="Munk A.C."/>
            <person name="Bruce D.C."/>
            <person name="Doggett N.A."/>
            <person name="Smith L.A."/>
            <person name="Marks J.D."/>
            <person name="Xie G."/>
            <person name="Brettin T.S."/>
        </authorList>
    </citation>
    <scope>NUCLEOTIDE SEQUENCE [LARGE SCALE GENOMIC DNA]</scope>
    <source>
        <strain evidence="4">657 / Type Ba4</strain>
    </source>
</reference>
<evidence type="ECO:0000313" key="4">
    <source>
        <dbReference type="Proteomes" id="UP000002333"/>
    </source>
</evidence>
<feature type="domain" description="DUF2326" evidence="2">
    <location>
        <begin position="453"/>
        <end position="577"/>
    </location>
</feature>
<keyword evidence="1" id="KW-0175">Coiled coil</keyword>
<dbReference type="Pfam" id="PF10088">
    <property type="entry name" value="DUF2326"/>
    <property type="match status" value="1"/>
</dbReference>
<keyword evidence="3" id="KW-0614">Plasmid</keyword>
<dbReference type="KEGG" id="cbi:CLJ_0081"/>
<dbReference type="RefSeq" id="WP_012720189.1">
    <property type="nucleotide sequence ID" value="NC_012654.1"/>
</dbReference>
<sequence length="581" mass="67972">MFIKSLKISSGDIIIREMLFKKGINLIVDETPIIDDKNLDNEKKTGNNVGKTTVLKLIDFCLGGNAKSIYSDTDSGKQVYKLVKDYLVDNNVLITLVLTEDLDNNNANEIIIERNFLSRKKLIRRINGNQKTEDEFDLELKKLVLNNTKANKPSFRQIISHNIRYKDNSINNTLKTLDKYTSDAEYETLYLFLLGCVFEDGEEKQQILAKIKQETSYKDRLEKHQTKTAYEAALSLINDDIKELNNKKSNLNINENFENDLEKLNNIKYKINKLSSELSNLNIRRDLILESREELNKNISNIDLQQLRLLYNQAISRIENIQKTFEDLVNYHNTMIFEKIKFIEKDLPLLEEEIKNKNSALEELLKVEKYLSKIIAKSDSFKELEELMGEINERYRQKGEYENIISQLKEVEDNIDKYKKDLNNIDGKIFCNDFEETVKEQINKFNKYFSSVSNNLYGEKYAIKYDIIENKNKQKLYKFSSFNTNLSSGKKQGEILCYDIAYIMFADSQGIPCLHFLLNDKKELMHDNQLLKVSDYIKDKNIQLVISILKDKLPQKLKDEKYYVVSLSQDDKLFKIENSIL</sequence>